<feature type="compositionally biased region" description="Acidic residues" evidence="1">
    <location>
        <begin position="62"/>
        <end position="71"/>
    </location>
</feature>
<evidence type="ECO:0000313" key="3">
    <source>
        <dbReference type="EMBL" id="KAG5647239.1"/>
    </source>
</evidence>
<reference evidence="3" key="2">
    <citation type="submission" date="2021-10" db="EMBL/GenBank/DDBJ databases">
        <title>Phylogenomics reveals ancestral predisposition of the termite-cultivated fungus Termitomyces towards a domesticated lifestyle.</title>
        <authorList>
            <person name="Auxier B."/>
            <person name="Grum-Grzhimaylo A."/>
            <person name="Cardenas M.E."/>
            <person name="Lodge J.D."/>
            <person name="Laessoe T."/>
            <person name="Pedersen O."/>
            <person name="Smith M.E."/>
            <person name="Kuyper T.W."/>
            <person name="Franco-Molano E.A."/>
            <person name="Baroni T.J."/>
            <person name="Aanen D.K."/>
        </authorList>
    </citation>
    <scope>NUCLEOTIDE SEQUENCE</scope>
    <source>
        <strain evidence="3">AP01</strain>
        <tissue evidence="3">Mycelium</tissue>
    </source>
</reference>
<protein>
    <recommendedName>
        <fullName evidence="2">GYF domain-containing protein</fullName>
    </recommendedName>
</protein>
<dbReference type="GO" id="GO:0005682">
    <property type="term" value="C:U5 snRNP"/>
    <property type="evidence" value="ECO:0007669"/>
    <property type="project" value="InterPro"/>
</dbReference>
<keyword evidence="4" id="KW-1185">Reference proteome</keyword>
<accession>A0A9P7GCT4</accession>
<dbReference type="InterPro" id="IPR003169">
    <property type="entry name" value="GYF"/>
</dbReference>
<feature type="compositionally biased region" description="Basic and acidic residues" evidence="1">
    <location>
        <begin position="95"/>
        <end position="119"/>
    </location>
</feature>
<sequence length="410" mass="46024">MPSRSSMKRAANSNAEASSSVHASKKTRIVDPADDPANFAEQVDSALENPTHRRGRVRNEGYESDSSDDGEGVVHSRKKDGGAEEDDDDDMFAMGEKEDKAEEAGSAKKKKEEYLRLGDIEGQEFSGSEDGEDDEPEDDDDAERRKKAGMGYELSSFNMRDEMEEGKFTEDGSYVRTFDPHGVHDRWMEGLGDKEIKMARRRKRQQEREQREKIQAEEKELEESGGTANLEKELLSMLKKGETVLEALQRLGVQAKKHQAGHRMQVYFAVIRCGALLIDNFYSAKVKAAELMNVDKPVREPTQIEKITHLASKIMALGDTDIYSKTYEELVRAVRSAGNVDASWVPLSADVRYEYKWDIPGAAQPGEIFGPFAEEEMKAWMKASYFGPSGEKVKVRATGGEWGNWDDVVQ</sequence>
<feature type="compositionally biased region" description="Basic and acidic residues" evidence="1">
    <location>
        <begin position="206"/>
        <end position="218"/>
    </location>
</feature>
<dbReference type="PANTHER" id="PTHR13138:SF3">
    <property type="entry name" value="CD2 ANTIGEN CYTOPLASMIC TAIL-BINDING PROTEIN 2"/>
    <property type="match status" value="1"/>
</dbReference>
<feature type="region of interest" description="Disordered" evidence="1">
    <location>
        <begin position="199"/>
        <end position="227"/>
    </location>
</feature>
<dbReference type="InterPro" id="IPR039905">
    <property type="entry name" value="CD2BP2/Lin1"/>
</dbReference>
<dbReference type="OrthoDB" id="331341at2759"/>
<evidence type="ECO:0000313" key="4">
    <source>
        <dbReference type="Proteomes" id="UP000775547"/>
    </source>
</evidence>
<dbReference type="Proteomes" id="UP000775547">
    <property type="component" value="Unassembled WGS sequence"/>
</dbReference>
<feature type="domain" description="GYF" evidence="2">
    <location>
        <begin position="350"/>
        <end position="410"/>
    </location>
</feature>
<evidence type="ECO:0000259" key="2">
    <source>
        <dbReference type="PROSITE" id="PS50829"/>
    </source>
</evidence>
<dbReference type="Pfam" id="PF02213">
    <property type="entry name" value="GYF"/>
    <property type="match status" value="1"/>
</dbReference>
<comment type="caution">
    <text evidence="3">The sequence shown here is derived from an EMBL/GenBank/DDBJ whole genome shotgun (WGS) entry which is preliminary data.</text>
</comment>
<dbReference type="InterPro" id="IPR035445">
    <property type="entry name" value="GYF-like_dom_sf"/>
</dbReference>
<organism evidence="3 4">
    <name type="scientific">Asterophora parasitica</name>
    <dbReference type="NCBI Taxonomy" id="117018"/>
    <lineage>
        <taxon>Eukaryota</taxon>
        <taxon>Fungi</taxon>
        <taxon>Dikarya</taxon>
        <taxon>Basidiomycota</taxon>
        <taxon>Agaricomycotina</taxon>
        <taxon>Agaricomycetes</taxon>
        <taxon>Agaricomycetidae</taxon>
        <taxon>Agaricales</taxon>
        <taxon>Tricholomatineae</taxon>
        <taxon>Lyophyllaceae</taxon>
        <taxon>Asterophora</taxon>
    </lineage>
</organism>
<evidence type="ECO:0000256" key="1">
    <source>
        <dbReference type="SAM" id="MobiDB-lite"/>
    </source>
</evidence>
<dbReference type="Gene3D" id="3.30.1490.40">
    <property type="match status" value="1"/>
</dbReference>
<proteinExistence type="predicted"/>
<reference evidence="3" key="1">
    <citation type="submission" date="2020-07" db="EMBL/GenBank/DDBJ databases">
        <authorList>
            <person name="Nieuwenhuis M."/>
            <person name="Van De Peppel L.J.J."/>
        </authorList>
    </citation>
    <scope>NUCLEOTIDE SEQUENCE</scope>
    <source>
        <strain evidence="3">AP01</strain>
        <tissue evidence="3">Mycelium</tissue>
    </source>
</reference>
<dbReference type="PROSITE" id="PS50829">
    <property type="entry name" value="GYF"/>
    <property type="match status" value="1"/>
</dbReference>
<feature type="compositionally biased region" description="Low complexity" evidence="1">
    <location>
        <begin position="10"/>
        <end position="22"/>
    </location>
</feature>
<name>A0A9P7GCT4_9AGAR</name>
<dbReference type="AlphaFoldDB" id="A0A9P7GCT4"/>
<dbReference type="EMBL" id="JABCKV010000011">
    <property type="protein sequence ID" value="KAG5647239.1"/>
    <property type="molecule type" value="Genomic_DNA"/>
</dbReference>
<dbReference type="SUPFAM" id="SSF55277">
    <property type="entry name" value="GYF domain"/>
    <property type="match status" value="1"/>
</dbReference>
<feature type="compositionally biased region" description="Acidic residues" evidence="1">
    <location>
        <begin position="127"/>
        <end position="141"/>
    </location>
</feature>
<dbReference type="PANTHER" id="PTHR13138">
    <property type="entry name" value="PROTEIN LIN1"/>
    <property type="match status" value="1"/>
</dbReference>
<feature type="region of interest" description="Disordered" evidence="1">
    <location>
        <begin position="1"/>
        <end position="153"/>
    </location>
</feature>
<gene>
    <name evidence="3" type="ORF">DXG03_000774</name>
</gene>